<sequence>MVGPFILHVPPLAHLPASARSCSRRSANDMTDWRGKTQYWRSYLVYRRLKCICTGDHDVQENFYARLGAHNGTPPPAIPFGNIQSSLIQLICHSKGKDMLQIEAQEHDPAHTLPPTMCAYAL</sequence>
<accession>A0A168QJV1</accession>
<protein>
    <recommendedName>
        <fullName evidence="3">Ndc10 domain-containing protein</fullName>
    </recommendedName>
</protein>
<evidence type="ECO:0008006" key="3">
    <source>
        <dbReference type="Google" id="ProtNLM"/>
    </source>
</evidence>
<organism evidence="1">
    <name type="scientific">Absidia glauca</name>
    <name type="common">Pin mould</name>
    <dbReference type="NCBI Taxonomy" id="4829"/>
    <lineage>
        <taxon>Eukaryota</taxon>
        <taxon>Fungi</taxon>
        <taxon>Fungi incertae sedis</taxon>
        <taxon>Mucoromycota</taxon>
        <taxon>Mucoromycotina</taxon>
        <taxon>Mucoromycetes</taxon>
        <taxon>Mucorales</taxon>
        <taxon>Cunninghamellaceae</taxon>
        <taxon>Absidia</taxon>
    </lineage>
</organism>
<evidence type="ECO:0000313" key="2">
    <source>
        <dbReference type="Proteomes" id="UP000078561"/>
    </source>
</evidence>
<dbReference type="InParanoid" id="A0A168QJV1"/>
<keyword evidence="2" id="KW-1185">Reference proteome</keyword>
<reference evidence="1" key="1">
    <citation type="submission" date="2016-04" db="EMBL/GenBank/DDBJ databases">
        <authorList>
            <person name="Evans L.H."/>
            <person name="Alamgir A."/>
            <person name="Owens N."/>
            <person name="Weber N.D."/>
            <person name="Virtaneva K."/>
            <person name="Barbian K."/>
            <person name="Babar A."/>
            <person name="Rosenke K."/>
        </authorList>
    </citation>
    <scope>NUCLEOTIDE SEQUENCE [LARGE SCALE GENOMIC DNA]</scope>
    <source>
        <strain evidence="1">CBS 101.48</strain>
    </source>
</reference>
<proteinExistence type="predicted"/>
<dbReference type="Proteomes" id="UP000078561">
    <property type="component" value="Unassembled WGS sequence"/>
</dbReference>
<evidence type="ECO:0000313" key="1">
    <source>
        <dbReference type="EMBL" id="SAM04900.1"/>
    </source>
</evidence>
<dbReference type="AlphaFoldDB" id="A0A168QJV1"/>
<name>A0A168QJV1_ABSGL</name>
<gene>
    <name evidence="1" type="primary">ABSGL_10766.1 scaffold 12033</name>
</gene>
<dbReference type="EMBL" id="LT554417">
    <property type="protein sequence ID" value="SAM04900.1"/>
    <property type="molecule type" value="Genomic_DNA"/>
</dbReference>